<dbReference type="EMBL" id="LR743594">
    <property type="protein sequence ID" value="CAA2622891.1"/>
    <property type="molecule type" value="Genomic_DNA"/>
</dbReference>
<dbReference type="EMBL" id="CACRZD030000007">
    <property type="protein sequence ID" value="CAA6662465.1"/>
    <property type="molecule type" value="Genomic_DNA"/>
</dbReference>
<evidence type="ECO:0000256" key="1">
    <source>
        <dbReference type="SAM" id="Phobius"/>
    </source>
</evidence>
<gene>
    <name evidence="2" type="ORF">SI7747_07008850</name>
</gene>
<name>A0A7I8IWU5_SPIIN</name>
<keyword evidence="1" id="KW-0472">Membrane</keyword>
<proteinExistence type="predicted"/>
<accession>A0A7I8IWU5</accession>
<dbReference type="Proteomes" id="UP001189122">
    <property type="component" value="Unassembled WGS sequence"/>
</dbReference>
<feature type="transmembrane region" description="Helical" evidence="1">
    <location>
        <begin position="5"/>
        <end position="22"/>
    </location>
</feature>
<evidence type="ECO:0000313" key="3">
    <source>
        <dbReference type="Proteomes" id="UP001189122"/>
    </source>
</evidence>
<keyword evidence="3" id="KW-1185">Reference proteome</keyword>
<evidence type="ECO:0000313" key="2">
    <source>
        <dbReference type="EMBL" id="CAA2622891.1"/>
    </source>
</evidence>
<keyword evidence="1" id="KW-0812">Transmembrane</keyword>
<reference evidence="2 3" key="1">
    <citation type="submission" date="2019-12" db="EMBL/GenBank/DDBJ databases">
        <authorList>
            <person name="Scholz U."/>
            <person name="Mascher M."/>
            <person name="Fiebig A."/>
        </authorList>
    </citation>
    <scope>NUCLEOTIDE SEQUENCE</scope>
</reference>
<dbReference type="AlphaFoldDB" id="A0A7I8IWU5"/>
<keyword evidence="1" id="KW-1133">Transmembrane helix</keyword>
<sequence>MIWRRWWICAAYIIVLYIYIHIHCGV</sequence>
<protein>
    <submittedName>
        <fullName evidence="2">Uncharacterized protein</fullName>
    </submittedName>
</protein>
<organism evidence="2">
    <name type="scientific">Spirodela intermedia</name>
    <name type="common">Intermediate duckweed</name>
    <dbReference type="NCBI Taxonomy" id="51605"/>
    <lineage>
        <taxon>Eukaryota</taxon>
        <taxon>Viridiplantae</taxon>
        <taxon>Streptophyta</taxon>
        <taxon>Embryophyta</taxon>
        <taxon>Tracheophyta</taxon>
        <taxon>Spermatophyta</taxon>
        <taxon>Magnoliopsida</taxon>
        <taxon>Liliopsida</taxon>
        <taxon>Araceae</taxon>
        <taxon>Lemnoideae</taxon>
        <taxon>Spirodela</taxon>
    </lineage>
</organism>